<evidence type="ECO:0000256" key="1">
    <source>
        <dbReference type="SAM" id="Phobius"/>
    </source>
</evidence>
<accession>A0ABY4ZVE7</accession>
<proteinExistence type="predicted"/>
<keyword evidence="1" id="KW-0812">Transmembrane</keyword>
<feature type="transmembrane region" description="Helical" evidence="1">
    <location>
        <begin position="6"/>
        <end position="24"/>
    </location>
</feature>
<organism evidence="2 3">
    <name type="scientific">Caulobacter segnis</name>
    <dbReference type="NCBI Taxonomy" id="88688"/>
    <lineage>
        <taxon>Bacteria</taxon>
        <taxon>Pseudomonadati</taxon>
        <taxon>Pseudomonadota</taxon>
        <taxon>Alphaproteobacteria</taxon>
        <taxon>Caulobacterales</taxon>
        <taxon>Caulobacteraceae</taxon>
        <taxon>Caulobacter</taxon>
    </lineage>
</organism>
<name>A0ABY4ZVE7_9CAUL</name>
<keyword evidence="1" id="KW-0472">Membrane</keyword>
<sequence length="157" mass="17029">MTLLTNAVPLLWLIASAVAFFFVFRPKADWPIVATPIRGLSVFILVFVGGAMLTAVTRPDEAPLPKPRPAQLVRTALPDPALVRAHPERYLALDRVKADRNKAGDVLLTGGATNLSGLAIANPRLACRMTRRGAPPARFWPARFRPWPRGPSHPAAG</sequence>
<keyword evidence="1" id="KW-1133">Transmembrane helix</keyword>
<evidence type="ECO:0000313" key="2">
    <source>
        <dbReference type="EMBL" id="USQ96460.1"/>
    </source>
</evidence>
<feature type="transmembrane region" description="Helical" evidence="1">
    <location>
        <begin position="36"/>
        <end position="56"/>
    </location>
</feature>
<keyword evidence="3" id="KW-1185">Reference proteome</keyword>
<gene>
    <name evidence="2" type="ORF">MZV50_02345</name>
</gene>
<reference evidence="2 3" key="1">
    <citation type="submission" date="2022-04" db="EMBL/GenBank/DDBJ databases">
        <title>Genome sequence of soybean root-associated Caulobacter segnis RL271.</title>
        <authorList>
            <person name="Longley R."/>
            <person name="Bonito G."/>
            <person name="Trigodet F."/>
            <person name="Crosson S."/>
            <person name="Fiebig A."/>
        </authorList>
    </citation>
    <scope>NUCLEOTIDE SEQUENCE [LARGE SCALE GENOMIC DNA]</scope>
    <source>
        <strain evidence="2 3">RL271</strain>
    </source>
</reference>
<dbReference type="EMBL" id="CP096040">
    <property type="protein sequence ID" value="USQ96460.1"/>
    <property type="molecule type" value="Genomic_DNA"/>
</dbReference>
<protein>
    <submittedName>
        <fullName evidence="2">Uncharacterized protein</fullName>
    </submittedName>
</protein>
<dbReference type="Proteomes" id="UP001057520">
    <property type="component" value="Chromosome"/>
</dbReference>
<evidence type="ECO:0000313" key="3">
    <source>
        <dbReference type="Proteomes" id="UP001057520"/>
    </source>
</evidence>